<dbReference type="GO" id="GO:0005524">
    <property type="term" value="F:ATP binding"/>
    <property type="evidence" value="ECO:0007669"/>
    <property type="project" value="UniProtKB-KW"/>
</dbReference>
<evidence type="ECO:0000256" key="2">
    <source>
        <dbReference type="ARBA" id="ARBA00009747"/>
    </source>
</evidence>
<comment type="caution">
    <text evidence="10">The sequence shown here is derived from an EMBL/GenBank/DDBJ whole genome shotgun (WGS) entry which is preliminary data.</text>
</comment>
<keyword evidence="3" id="KW-0808">Transferase</keyword>
<proteinExistence type="inferred from homology"/>
<evidence type="ECO:0000256" key="3">
    <source>
        <dbReference type="ARBA" id="ARBA00022679"/>
    </source>
</evidence>
<dbReference type="Proteomes" id="UP001224775">
    <property type="component" value="Unassembled WGS sequence"/>
</dbReference>
<keyword evidence="8" id="KW-0460">Magnesium</keyword>
<evidence type="ECO:0000256" key="9">
    <source>
        <dbReference type="ARBA" id="ARBA00031547"/>
    </source>
</evidence>
<dbReference type="PANTHER" id="PTHR32057">
    <property type="entry name" value="PROTEIN ADENYLYLTRANSFERASE SELO, MITOCHONDRIAL"/>
    <property type="match status" value="1"/>
</dbReference>
<dbReference type="InterPro" id="IPR003846">
    <property type="entry name" value="SelO"/>
</dbReference>
<evidence type="ECO:0000256" key="8">
    <source>
        <dbReference type="ARBA" id="ARBA00022842"/>
    </source>
</evidence>
<reference evidence="10" key="1">
    <citation type="submission" date="2023-06" db="EMBL/GenBank/DDBJ databases">
        <title>Survivors Of The Sea: Transcriptome response of Skeletonema marinoi to long-term dormancy.</title>
        <authorList>
            <person name="Pinder M.I.M."/>
            <person name="Kourtchenko O."/>
            <person name="Robertson E.K."/>
            <person name="Larsson T."/>
            <person name="Maumus F."/>
            <person name="Osuna-Cruz C.M."/>
            <person name="Vancaester E."/>
            <person name="Stenow R."/>
            <person name="Vandepoele K."/>
            <person name="Ploug H."/>
            <person name="Bruchert V."/>
            <person name="Godhe A."/>
            <person name="Topel M."/>
        </authorList>
    </citation>
    <scope>NUCLEOTIDE SEQUENCE</scope>
    <source>
        <strain evidence="10">R05AC</strain>
    </source>
</reference>
<dbReference type="EMBL" id="JATAAI010000010">
    <property type="protein sequence ID" value="KAK1743024.1"/>
    <property type="molecule type" value="Genomic_DNA"/>
</dbReference>
<evidence type="ECO:0000256" key="7">
    <source>
        <dbReference type="ARBA" id="ARBA00022840"/>
    </source>
</evidence>
<evidence type="ECO:0000256" key="6">
    <source>
        <dbReference type="ARBA" id="ARBA00022741"/>
    </source>
</evidence>
<keyword evidence="5" id="KW-0479">Metal-binding</keyword>
<dbReference type="PANTHER" id="PTHR32057:SF14">
    <property type="entry name" value="PROTEIN ADENYLYLTRANSFERASE SELO, MITOCHONDRIAL"/>
    <property type="match status" value="1"/>
</dbReference>
<keyword evidence="6" id="KW-0547">Nucleotide-binding</keyword>
<keyword evidence="7" id="KW-0067">ATP-binding</keyword>
<dbReference type="Pfam" id="PF02696">
    <property type="entry name" value="SelO"/>
    <property type="match status" value="2"/>
</dbReference>
<gene>
    <name evidence="10" type="ORF">QTG54_006621</name>
</gene>
<dbReference type="GO" id="GO:0046872">
    <property type="term" value="F:metal ion binding"/>
    <property type="evidence" value="ECO:0007669"/>
    <property type="project" value="UniProtKB-KW"/>
</dbReference>
<evidence type="ECO:0000313" key="11">
    <source>
        <dbReference type="Proteomes" id="UP001224775"/>
    </source>
</evidence>
<dbReference type="AlphaFoldDB" id="A0AAD9DEB9"/>
<evidence type="ECO:0000256" key="4">
    <source>
        <dbReference type="ARBA" id="ARBA00022695"/>
    </source>
</evidence>
<evidence type="ECO:0000256" key="1">
    <source>
        <dbReference type="ARBA" id="ARBA00001946"/>
    </source>
</evidence>
<evidence type="ECO:0000256" key="5">
    <source>
        <dbReference type="ARBA" id="ARBA00022723"/>
    </source>
</evidence>
<protein>
    <recommendedName>
        <fullName evidence="9">Selenoprotein O</fullName>
    </recommendedName>
</protein>
<comment type="cofactor">
    <cofactor evidence="1">
        <name>Mg(2+)</name>
        <dbReference type="ChEBI" id="CHEBI:18420"/>
    </cofactor>
</comment>
<keyword evidence="11" id="KW-1185">Reference proteome</keyword>
<name>A0AAD9DEB9_9STRA</name>
<accession>A0AAD9DEB9</accession>
<keyword evidence="4 10" id="KW-0548">Nucleotidyltransferase</keyword>
<organism evidence="10 11">
    <name type="scientific">Skeletonema marinoi</name>
    <dbReference type="NCBI Taxonomy" id="267567"/>
    <lineage>
        <taxon>Eukaryota</taxon>
        <taxon>Sar</taxon>
        <taxon>Stramenopiles</taxon>
        <taxon>Ochrophyta</taxon>
        <taxon>Bacillariophyta</taxon>
        <taxon>Coscinodiscophyceae</taxon>
        <taxon>Thalassiosirophycidae</taxon>
        <taxon>Thalassiosirales</taxon>
        <taxon>Skeletonemataceae</taxon>
        <taxon>Skeletonema</taxon>
        <taxon>Skeletonema marinoi-dohrnii complex</taxon>
    </lineage>
</organism>
<sequence length="839" mass="92733">MNTIFLMKPLHNNITGLYRSKSMQIKAVPSKSKPRASGSRSSPLSARSSSAAFLFAGLSCCIISAASATSQLTAPTNTSLMRIPPSAFTSSTSLAFKKRVVNSMQQQFNSKTASSAAAAAASASPNKKSKLIMNAAASTSTSTASSYRPLQNFRKSLHHSYIEQLSSEDPHNLEKSLARKSNVHPGRPIYNGHYVKVRPTALKNPKLVIYSPEMVRDLGFEEGEVYSEEFVAYFSGDVDGATTSTTDGNGEEMEGLNEIETWATPYALSIMGKRYTNNCPYGTGDGYGDGRAISIGEVVVPFNDDNGDSSHESLYPKHAARYELQLKGAGQTPFCRGADGRAVLRSSIREFLASEAMHHLGISTTRALSLIVSDDPGGDTSARPWYSDRAQTRALPTMDDPRLAQYDDQQKREIISQIAAQTRADPDVMREEKCAITTRVASSFVRIGHLDLFARRVEMVQAKLAAAKEKDDGDDLAMSIKDTQQYQELEDMMWHACFREYYDEAYAPYWESKDAKSAAMALMDAAMVRIAKMVAGWVRVGFVQGNFNADNCLVGGRTMDYGPFGFLDVYHPLSAKWTGSGDHFGFMNQPNAGYANFAVLAESLLPIVEANGGDADITRGEMLKKASEVFEKAVDEAITAKMGLDVGPPDMVKISDDLYGEIEPMLRTARADWTLFWRQLTYVAAKYKPADGDYDYDGMLSTLLGDDDTNPFYDTLSDDNRDTLRAWLKKWHKELTRCHEFITFSDTEVVPIEERMRLANPKFTLKEWMLVDAYTKADPGKIPGNPFSFKAVKPDYSIVHELFELCKDPYGEGTPENQKKYYRRAPAESLSAGGTAFMS</sequence>
<comment type="similarity">
    <text evidence="2">Belongs to the SELO family.</text>
</comment>
<dbReference type="GO" id="GO:0070733">
    <property type="term" value="F:AMPylase activity"/>
    <property type="evidence" value="ECO:0007669"/>
    <property type="project" value="TreeGrafter"/>
</dbReference>
<dbReference type="GO" id="GO:0005739">
    <property type="term" value="C:mitochondrion"/>
    <property type="evidence" value="ECO:0007669"/>
    <property type="project" value="TreeGrafter"/>
</dbReference>
<evidence type="ECO:0000313" key="10">
    <source>
        <dbReference type="EMBL" id="KAK1743024.1"/>
    </source>
</evidence>